<organism evidence="1 2">
    <name type="scientific">Thalassococcus profundi</name>
    <dbReference type="NCBI Taxonomy" id="2282382"/>
    <lineage>
        <taxon>Bacteria</taxon>
        <taxon>Pseudomonadati</taxon>
        <taxon>Pseudomonadota</taxon>
        <taxon>Alphaproteobacteria</taxon>
        <taxon>Rhodobacterales</taxon>
        <taxon>Roseobacteraceae</taxon>
        <taxon>Thalassococcus</taxon>
    </lineage>
</organism>
<evidence type="ECO:0000313" key="1">
    <source>
        <dbReference type="EMBL" id="RDD64179.1"/>
    </source>
</evidence>
<protein>
    <submittedName>
        <fullName evidence="1">Uncharacterized protein</fullName>
    </submittedName>
</protein>
<reference evidence="1 2" key="1">
    <citation type="submission" date="2018-07" db="EMBL/GenBank/DDBJ databases">
        <title>Thalassococcus profundi sp. nov., a marine bacterium isolated from deep seawater of Okinawa Trough.</title>
        <authorList>
            <person name="Yu M."/>
        </authorList>
    </citation>
    <scope>NUCLEOTIDE SEQUENCE [LARGE SCALE GENOMIC DNA]</scope>
    <source>
        <strain evidence="1 2">WRAS1</strain>
    </source>
</reference>
<proteinExistence type="predicted"/>
<dbReference type="AlphaFoldDB" id="A0A369TFQ1"/>
<keyword evidence="2" id="KW-1185">Reference proteome</keyword>
<name>A0A369TFQ1_9RHOB</name>
<gene>
    <name evidence="1" type="ORF">DU478_21410</name>
</gene>
<evidence type="ECO:0000313" key="2">
    <source>
        <dbReference type="Proteomes" id="UP000253977"/>
    </source>
</evidence>
<dbReference type="Proteomes" id="UP000253977">
    <property type="component" value="Unassembled WGS sequence"/>
</dbReference>
<accession>A0A369TFQ1</accession>
<dbReference type="EMBL" id="QPMK01000027">
    <property type="protein sequence ID" value="RDD64179.1"/>
    <property type="molecule type" value="Genomic_DNA"/>
</dbReference>
<sequence length="132" mass="14802">MQLARRVRFARPYRYGEFKFPYVFSLSNSTYSLPDDPILSAGLRTTFEQQRYIAIVFHALCPSLLIVAGQSNADLVQRSDEQEKARLELSSLLNDPLQCVGAAERCGDNCVVSIFPKSTCMPHNSLRAAITQ</sequence>
<comment type="caution">
    <text evidence="1">The sequence shown here is derived from an EMBL/GenBank/DDBJ whole genome shotgun (WGS) entry which is preliminary data.</text>
</comment>